<reference evidence="4" key="1">
    <citation type="submission" date="2018-11" db="EMBL/GenBank/DDBJ databases">
        <title>Complete genome sequence of Paenibacillus sp. ML311-T8.</title>
        <authorList>
            <person name="Nam Y.-D."/>
            <person name="Kang J."/>
            <person name="Chung W.-H."/>
            <person name="Park Y.S."/>
        </authorList>
    </citation>
    <scope>NUCLEOTIDE SEQUENCE [LARGE SCALE GENOMIC DNA]</scope>
    <source>
        <strain evidence="4">ML311-T8</strain>
    </source>
</reference>
<feature type="signal peptide" evidence="1">
    <location>
        <begin position="1"/>
        <end position="24"/>
    </location>
</feature>
<dbReference type="OrthoDB" id="1738667at2"/>
<dbReference type="PROSITE" id="PS51272">
    <property type="entry name" value="SLH"/>
    <property type="match status" value="3"/>
</dbReference>
<keyword evidence="1" id="KW-0732">Signal</keyword>
<dbReference type="AlphaFoldDB" id="A0A6B8RVB9"/>
<dbReference type="KEGG" id="ppsc:EHS13_34295"/>
<evidence type="ECO:0000259" key="2">
    <source>
        <dbReference type="PROSITE" id="PS51272"/>
    </source>
</evidence>
<organism evidence="3 4">
    <name type="scientific">Paenibacillus psychroresistens</name>
    <dbReference type="NCBI Taxonomy" id="1778678"/>
    <lineage>
        <taxon>Bacteria</taxon>
        <taxon>Bacillati</taxon>
        <taxon>Bacillota</taxon>
        <taxon>Bacilli</taxon>
        <taxon>Bacillales</taxon>
        <taxon>Paenibacillaceae</taxon>
        <taxon>Paenibacillus</taxon>
    </lineage>
</organism>
<evidence type="ECO:0000313" key="3">
    <source>
        <dbReference type="EMBL" id="QGQ99575.1"/>
    </source>
</evidence>
<sequence>MKKIISVALTTVLVGSLSFGTAFASFTDVDDSQKVAIDLLKDRGIVSGIDKLHFAPKGKITYAQSVQMIVKGLDFNLDTMRFIKQPLASDTYTNVSNDSWYANAFVIAKYSGLEIPADVNPNAVITREQFGDLLVRALEKKGSFPTVKMFIQFNDEAQITPDLQGSLQRMVLYKIAELDKKGNFEPKGEVTRGQAATWVYNTVRFLETHEAAPAPTPAPTEQVTVKIDKISDDVNKVTLSRGEKPNAGYGIVINSIRFAQDGHAVVTYSMVEPDPDKMYAEMLTEAKAETYISSKYTVTSEPSFEGIKGQVTTESLPEANR</sequence>
<feature type="chain" id="PRO_5025428880" evidence="1">
    <location>
        <begin position="25"/>
        <end position="321"/>
    </location>
</feature>
<gene>
    <name evidence="3" type="ORF">EHS13_34295</name>
</gene>
<feature type="domain" description="SLH" evidence="2">
    <location>
        <begin position="88"/>
        <end position="148"/>
    </location>
</feature>
<dbReference type="InterPro" id="IPR025748">
    <property type="entry name" value="PrcB_C_dom"/>
</dbReference>
<proteinExistence type="predicted"/>
<dbReference type="Pfam" id="PF00395">
    <property type="entry name" value="SLH"/>
    <property type="match status" value="2"/>
</dbReference>
<feature type="domain" description="SLH" evidence="2">
    <location>
        <begin position="20"/>
        <end position="83"/>
    </location>
</feature>
<dbReference type="GO" id="GO:0006508">
    <property type="term" value="P:proteolysis"/>
    <property type="evidence" value="ECO:0007669"/>
    <property type="project" value="UniProtKB-KW"/>
</dbReference>
<keyword evidence="4" id="KW-1185">Reference proteome</keyword>
<dbReference type="RefSeq" id="WP_155704739.1">
    <property type="nucleotide sequence ID" value="NZ_CP034235.1"/>
</dbReference>
<name>A0A6B8RVB9_9BACL</name>
<evidence type="ECO:0000256" key="1">
    <source>
        <dbReference type="SAM" id="SignalP"/>
    </source>
</evidence>
<evidence type="ECO:0000313" key="4">
    <source>
        <dbReference type="Proteomes" id="UP000426246"/>
    </source>
</evidence>
<keyword evidence="3" id="KW-0378">Hydrolase</keyword>
<accession>A0A6B8RVB9</accession>
<dbReference type="Pfam" id="PF14343">
    <property type="entry name" value="PrcB_C"/>
    <property type="match status" value="1"/>
</dbReference>
<keyword evidence="3" id="KW-0645">Protease</keyword>
<protein>
    <submittedName>
        <fullName evidence="3">Protease complex subunit PrcB family protein</fullName>
    </submittedName>
</protein>
<dbReference type="EMBL" id="CP034235">
    <property type="protein sequence ID" value="QGQ99575.1"/>
    <property type="molecule type" value="Genomic_DNA"/>
</dbReference>
<dbReference type="GO" id="GO:0008233">
    <property type="term" value="F:peptidase activity"/>
    <property type="evidence" value="ECO:0007669"/>
    <property type="project" value="UniProtKB-KW"/>
</dbReference>
<dbReference type="InterPro" id="IPR001119">
    <property type="entry name" value="SLH_dom"/>
</dbReference>
<feature type="domain" description="SLH" evidence="2">
    <location>
        <begin position="150"/>
        <end position="213"/>
    </location>
</feature>
<dbReference type="Proteomes" id="UP000426246">
    <property type="component" value="Chromosome"/>
</dbReference>